<keyword evidence="3" id="KW-1185">Reference proteome</keyword>
<comment type="caution">
    <text evidence="2">The sequence shown here is derived from an EMBL/GenBank/DDBJ whole genome shotgun (WGS) entry which is preliminary data.</text>
</comment>
<proteinExistence type="predicted"/>
<accession>A0A9P6ZM11</accession>
<evidence type="ECO:0000313" key="3">
    <source>
        <dbReference type="Proteomes" id="UP000714275"/>
    </source>
</evidence>
<organism evidence="2 3">
    <name type="scientific">Suillus placidus</name>
    <dbReference type="NCBI Taxonomy" id="48579"/>
    <lineage>
        <taxon>Eukaryota</taxon>
        <taxon>Fungi</taxon>
        <taxon>Dikarya</taxon>
        <taxon>Basidiomycota</taxon>
        <taxon>Agaricomycotina</taxon>
        <taxon>Agaricomycetes</taxon>
        <taxon>Agaricomycetidae</taxon>
        <taxon>Boletales</taxon>
        <taxon>Suillineae</taxon>
        <taxon>Suillaceae</taxon>
        <taxon>Suillus</taxon>
    </lineage>
</organism>
<reference evidence="2" key="1">
    <citation type="journal article" date="2020" name="New Phytol.">
        <title>Comparative genomics reveals dynamic genome evolution in host specialist ectomycorrhizal fungi.</title>
        <authorList>
            <person name="Lofgren L.A."/>
            <person name="Nguyen N.H."/>
            <person name="Vilgalys R."/>
            <person name="Ruytinx J."/>
            <person name="Liao H.L."/>
            <person name="Branco S."/>
            <person name="Kuo A."/>
            <person name="LaButti K."/>
            <person name="Lipzen A."/>
            <person name="Andreopoulos W."/>
            <person name="Pangilinan J."/>
            <person name="Riley R."/>
            <person name="Hundley H."/>
            <person name="Na H."/>
            <person name="Barry K."/>
            <person name="Grigoriev I.V."/>
            <person name="Stajich J.E."/>
            <person name="Kennedy P.G."/>
        </authorList>
    </citation>
    <scope>NUCLEOTIDE SEQUENCE</scope>
    <source>
        <strain evidence="2">DOB743</strain>
    </source>
</reference>
<dbReference type="OrthoDB" id="2678623at2759"/>
<dbReference type="EMBL" id="JABBWD010000056">
    <property type="protein sequence ID" value="KAG1771932.1"/>
    <property type="molecule type" value="Genomic_DNA"/>
</dbReference>
<feature type="compositionally biased region" description="Acidic residues" evidence="1">
    <location>
        <begin position="399"/>
        <end position="420"/>
    </location>
</feature>
<sequence length="445" mass="50599">MSCSQMPCFVLQPCSAQDYRILTGWISLCMSCSQMVHDVVFCFPNIDRATASYVLLSGAAFPTDSATTMFCSQRLCNIVLSPETQTGASVTIPALIRLWRRCQQNDIRTSIGIGKGTHSSIIAQRKTKMPAAQWTTKEQYEWLQAQLAEYTVLHGEDKDYTHFWPKTHLYWFKRWPERAALFPDIPIEIPLTEEQQAAETAVEKSRKVQLQTWFRWRTNASKKNCGLKKETSIFETALLPKSRAKSVEEIYMDMVYDERIKPLVAAEQEAGNVATAGRRMALGRKFCKELLEDESDEVKKEVREKYNKQKKVKKDVLDDEADNDEETDADAIAKGIDDLTNHLPALCTPHQEEDSIYSLLHMRWTGPEAELGYRYFILKQAQCAAANIGDDNETKELEGNGEEPEDAEENADAEDGEENDEGRYGDSIDWDNLGFYIVSRPPDAN</sequence>
<gene>
    <name evidence="2" type="ORF">EV702DRAFT_1048851</name>
</gene>
<evidence type="ECO:0000256" key="1">
    <source>
        <dbReference type="SAM" id="MobiDB-lite"/>
    </source>
</evidence>
<evidence type="ECO:0000313" key="2">
    <source>
        <dbReference type="EMBL" id="KAG1771932.1"/>
    </source>
</evidence>
<name>A0A9P6ZM11_9AGAM</name>
<dbReference type="Proteomes" id="UP000714275">
    <property type="component" value="Unassembled WGS sequence"/>
</dbReference>
<dbReference type="AlphaFoldDB" id="A0A9P6ZM11"/>
<feature type="region of interest" description="Disordered" evidence="1">
    <location>
        <begin position="392"/>
        <end position="428"/>
    </location>
</feature>
<protein>
    <submittedName>
        <fullName evidence="2">Uncharacterized protein</fullName>
    </submittedName>
</protein>